<keyword evidence="7" id="KW-0067">ATP-binding</keyword>
<keyword evidence="4" id="KW-0808">Transferase</keyword>
<evidence type="ECO:0000256" key="8">
    <source>
        <dbReference type="SAM" id="Phobius"/>
    </source>
</evidence>
<feature type="domain" description="HAMP" evidence="10">
    <location>
        <begin position="296"/>
        <end position="350"/>
    </location>
</feature>
<dbReference type="GO" id="GO:0016301">
    <property type="term" value="F:kinase activity"/>
    <property type="evidence" value="ECO:0007669"/>
    <property type="project" value="UniProtKB-KW"/>
</dbReference>
<dbReference type="Gene3D" id="3.30.450.20">
    <property type="entry name" value="PAS domain"/>
    <property type="match status" value="1"/>
</dbReference>
<feature type="chain" id="PRO_5046393563" description="histidine kinase" evidence="9">
    <location>
        <begin position="25"/>
        <end position="562"/>
    </location>
</feature>
<dbReference type="Pfam" id="PF07568">
    <property type="entry name" value="HisKA_2"/>
    <property type="match status" value="1"/>
</dbReference>
<evidence type="ECO:0000256" key="5">
    <source>
        <dbReference type="ARBA" id="ARBA00022741"/>
    </source>
</evidence>
<dbReference type="EMBL" id="JAXAFJ010000013">
    <property type="protein sequence ID" value="MDX6807570.1"/>
    <property type="molecule type" value="Genomic_DNA"/>
</dbReference>
<name>A0ABU4RVB0_9HYPH</name>
<dbReference type="Proteomes" id="UP001274321">
    <property type="component" value="Unassembled WGS sequence"/>
</dbReference>
<accession>A0ABU4RVB0</accession>
<sequence length="562" mass="59569">MRQSLRSRLVLLLLLANLPAAALAIGATLKAQSATVTARERASVQEAELIATRAGLTLGIAEGVVDTLASNPAVASGNAACRTILEDSLALRPDYVGIVVADDQGLVICSAGEVDEGKVARHSSLLRALQAQPTDIGDTVFLPESIHTQEKTVLAARPFEREGGRGAIGLLIKRAAFDKIFQPGEGRLSNGALALVRSGGIVVSQFGSADEKWRPSRPLPMDESSQLPTGLTFAASGGEEFFYALAPVRGTMTNIVLATPSSILTKPDWTSIGIALLAPLLMLVLGIGAVFAGVDRLVLQWIARLRAATGACARGDYSVRVAGLDSAPLEIADLGNSFNVMASRIEERSHALEEALAGKNGLLRELHHRVKNNFQMIASLLALQRRELPLRLRTLLRVPEDRVLAMASAYKASYATGEIGRVSLLDLLRDIAAQLRQSFSLSAPLITLKAEAEAIWLDLDRAVPLGLLVSEIMSSALDRDDAATMPISITLQRTAEDAMHVQIAGAGISHAVPSMGLAARLVSAYTAQLGARLETVGEDMIRIHMSIDAAAQAHPGRVELGS</sequence>
<evidence type="ECO:0000256" key="3">
    <source>
        <dbReference type="ARBA" id="ARBA00022553"/>
    </source>
</evidence>
<feature type="transmembrane region" description="Helical" evidence="8">
    <location>
        <begin position="269"/>
        <end position="294"/>
    </location>
</feature>
<keyword evidence="12" id="KW-1185">Reference proteome</keyword>
<keyword evidence="8" id="KW-0812">Transmembrane</keyword>
<proteinExistence type="predicted"/>
<evidence type="ECO:0000259" key="10">
    <source>
        <dbReference type="PROSITE" id="PS50885"/>
    </source>
</evidence>
<keyword evidence="8" id="KW-0472">Membrane</keyword>
<keyword evidence="3" id="KW-0597">Phosphoprotein</keyword>
<organism evidence="11 12">
    <name type="scientific">Terrihabitans rhizophilus</name>
    <dbReference type="NCBI Taxonomy" id="3092662"/>
    <lineage>
        <taxon>Bacteria</taxon>
        <taxon>Pseudomonadati</taxon>
        <taxon>Pseudomonadota</taxon>
        <taxon>Alphaproteobacteria</taxon>
        <taxon>Hyphomicrobiales</taxon>
        <taxon>Terrihabitans</taxon>
    </lineage>
</organism>
<evidence type="ECO:0000256" key="1">
    <source>
        <dbReference type="ARBA" id="ARBA00000085"/>
    </source>
</evidence>
<evidence type="ECO:0000256" key="4">
    <source>
        <dbReference type="ARBA" id="ARBA00022679"/>
    </source>
</evidence>
<dbReference type="Pfam" id="PF00672">
    <property type="entry name" value="HAMP"/>
    <property type="match status" value="1"/>
</dbReference>
<comment type="caution">
    <text evidence="11">The sequence shown here is derived from an EMBL/GenBank/DDBJ whole genome shotgun (WGS) entry which is preliminary data.</text>
</comment>
<evidence type="ECO:0000313" key="11">
    <source>
        <dbReference type="EMBL" id="MDX6807570.1"/>
    </source>
</evidence>
<keyword evidence="6 11" id="KW-0418">Kinase</keyword>
<dbReference type="Gene3D" id="6.10.340.10">
    <property type="match status" value="1"/>
</dbReference>
<gene>
    <name evidence="11" type="ORF">SCD90_16005</name>
</gene>
<evidence type="ECO:0000256" key="6">
    <source>
        <dbReference type="ARBA" id="ARBA00022777"/>
    </source>
</evidence>
<comment type="catalytic activity">
    <reaction evidence="1">
        <text>ATP + protein L-histidine = ADP + protein N-phospho-L-histidine.</text>
        <dbReference type="EC" id="2.7.13.3"/>
    </reaction>
</comment>
<dbReference type="InterPro" id="IPR011495">
    <property type="entry name" value="Sig_transdc_His_kin_sub2_dim/P"/>
</dbReference>
<feature type="signal peptide" evidence="9">
    <location>
        <begin position="1"/>
        <end position="24"/>
    </location>
</feature>
<dbReference type="SMART" id="SM00304">
    <property type="entry name" value="HAMP"/>
    <property type="match status" value="1"/>
</dbReference>
<keyword evidence="8" id="KW-1133">Transmembrane helix</keyword>
<dbReference type="RefSeq" id="WP_319845711.1">
    <property type="nucleotide sequence ID" value="NZ_JAXAFJ010000013.1"/>
</dbReference>
<dbReference type="CDD" id="cd06225">
    <property type="entry name" value="HAMP"/>
    <property type="match status" value="1"/>
</dbReference>
<evidence type="ECO:0000313" key="12">
    <source>
        <dbReference type="Proteomes" id="UP001274321"/>
    </source>
</evidence>
<keyword evidence="5" id="KW-0547">Nucleotide-binding</keyword>
<protein>
    <recommendedName>
        <fullName evidence="2">histidine kinase</fullName>
        <ecNumber evidence="2">2.7.13.3</ecNumber>
    </recommendedName>
</protein>
<dbReference type="InterPro" id="IPR003660">
    <property type="entry name" value="HAMP_dom"/>
</dbReference>
<reference evidence="11 12" key="1">
    <citation type="submission" date="2023-11" db="EMBL/GenBank/DDBJ databases">
        <authorList>
            <person name="Bao R."/>
        </authorList>
    </citation>
    <scope>NUCLEOTIDE SEQUENCE [LARGE SCALE GENOMIC DNA]</scope>
    <source>
        <strain evidence="11 12">PJ23</strain>
    </source>
</reference>
<dbReference type="PANTHER" id="PTHR41523">
    <property type="entry name" value="TWO-COMPONENT SYSTEM SENSOR PROTEIN"/>
    <property type="match status" value="1"/>
</dbReference>
<evidence type="ECO:0000256" key="9">
    <source>
        <dbReference type="SAM" id="SignalP"/>
    </source>
</evidence>
<dbReference type="PROSITE" id="PS50885">
    <property type="entry name" value="HAMP"/>
    <property type="match status" value="1"/>
</dbReference>
<evidence type="ECO:0000256" key="2">
    <source>
        <dbReference type="ARBA" id="ARBA00012438"/>
    </source>
</evidence>
<dbReference type="EC" id="2.7.13.3" evidence="2"/>
<dbReference type="PANTHER" id="PTHR41523:SF8">
    <property type="entry name" value="ETHYLENE RESPONSE SENSOR PROTEIN"/>
    <property type="match status" value="1"/>
</dbReference>
<evidence type="ECO:0000256" key="7">
    <source>
        <dbReference type="ARBA" id="ARBA00022840"/>
    </source>
</evidence>
<keyword evidence="9" id="KW-0732">Signal</keyword>